<dbReference type="Proteomes" id="UP000315636">
    <property type="component" value="Unassembled WGS sequence"/>
</dbReference>
<keyword evidence="5 7" id="KW-0408">Iron</keyword>
<dbReference type="GO" id="GO:0004497">
    <property type="term" value="F:monooxygenase activity"/>
    <property type="evidence" value="ECO:0007669"/>
    <property type="project" value="UniProtKB-KW"/>
</dbReference>
<dbReference type="PRINTS" id="PR00359">
    <property type="entry name" value="BP450"/>
</dbReference>
<keyword evidence="6 7" id="KW-0503">Monooxygenase</keyword>
<dbReference type="PROSITE" id="PS00086">
    <property type="entry name" value="CYTOCHROME_P450"/>
    <property type="match status" value="1"/>
</dbReference>
<dbReference type="GO" id="GO:0016705">
    <property type="term" value="F:oxidoreductase activity, acting on paired donors, with incorporation or reduction of molecular oxygen"/>
    <property type="evidence" value="ECO:0007669"/>
    <property type="project" value="InterPro"/>
</dbReference>
<dbReference type="InterPro" id="IPR017972">
    <property type="entry name" value="Cyt_P450_CS"/>
</dbReference>
<protein>
    <submittedName>
        <fullName evidence="8">Cytochrome P450</fullName>
    </submittedName>
</protein>
<dbReference type="Gene3D" id="1.10.630.10">
    <property type="entry name" value="Cytochrome P450"/>
    <property type="match status" value="1"/>
</dbReference>
<dbReference type="GO" id="GO:0005506">
    <property type="term" value="F:iron ion binding"/>
    <property type="evidence" value="ECO:0007669"/>
    <property type="project" value="InterPro"/>
</dbReference>
<accession>A0A521EGG0</accession>
<proteinExistence type="inferred from homology"/>
<comment type="similarity">
    <text evidence="1 7">Belongs to the cytochrome P450 family.</text>
</comment>
<reference evidence="8 9" key="1">
    <citation type="submission" date="2017-05" db="EMBL/GenBank/DDBJ databases">
        <authorList>
            <person name="Varghese N."/>
            <person name="Submissions S."/>
        </authorList>
    </citation>
    <scope>NUCLEOTIDE SEQUENCE [LARGE SCALE GENOMIC DNA]</scope>
    <source>
        <strain evidence="8 9">DSM 45474</strain>
    </source>
</reference>
<dbReference type="InterPro" id="IPR001128">
    <property type="entry name" value="Cyt_P450"/>
</dbReference>
<evidence type="ECO:0000256" key="4">
    <source>
        <dbReference type="ARBA" id="ARBA00023002"/>
    </source>
</evidence>
<keyword evidence="9" id="KW-1185">Reference proteome</keyword>
<evidence type="ECO:0000256" key="3">
    <source>
        <dbReference type="ARBA" id="ARBA00022723"/>
    </source>
</evidence>
<dbReference type="AlphaFoldDB" id="A0A521EGG0"/>
<evidence type="ECO:0000313" key="8">
    <source>
        <dbReference type="EMBL" id="SMO83005.1"/>
    </source>
</evidence>
<dbReference type="FunFam" id="1.10.630.10:FF:000018">
    <property type="entry name" value="Cytochrome P450 monooxygenase"/>
    <property type="match status" value="1"/>
</dbReference>
<dbReference type="EMBL" id="FXTI01000009">
    <property type="protein sequence ID" value="SMO83005.1"/>
    <property type="molecule type" value="Genomic_DNA"/>
</dbReference>
<dbReference type="PANTHER" id="PTHR46696:SF1">
    <property type="entry name" value="CYTOCHROME P450 YJIB-RELATED"/>
    <property type="match status" value="1"/>
</dbReference>
<dbReference type="PANTHER" id="PTHR46696">
    <property type="entry name" value="P450, PUTATIVE (EUROFUNG)-RELATED"/>
    <property type="match status" value="1"/>
</dbReference>
<dbReference type="InterPro" id="IPR036396">
    <property type="entry name" value="Cyt_P450_sf"/>
</dbReference>
<evidence type="ECO:0000256" key="1">
    <source>
        <dbReference type="ARBA" id="ARBA00010617"/>
    </source>
</evidence>
<evidence type="ECO:0000313" key="9">
    <source>
        <dbReference type="Proteomes" id="UP000315636"/>
    </source>
</evidence>
<evidence type="ECO:0000256" key="7">
    <source>
        <dbReference type="RuleBase" id="RU000461"/>
    </source>
</evidence>
<dbReference type="Pfam" id="PF00067">
    <property type="entry name" value="p450"/>
    <property type="match status" value="1"/>
</dbReference>
<dbReference type="InterPro" id="IPR002397">
    <property type="entry name" value="Cyt_P450_B"/>
</dbReference>
<evidence type="ECO:0000256" key="6">
    <source>
        <dbReference type="ARBA" id="ARBA00023033"/>
    </source>
</evidence>
<keyword evidence="4 7" id="KW-0560">Oxidoreductase</keyword>
<name>A0A521EGG0_9BACL</name>
<evidence type="ECO:0000256" key="5">
    <source>
        <dbReference type="ARBA" id="ARBA00023004"/>
    </source>
</evidence>
<keyword evidence="2 7" id="KW-0349">Heme</keyword>
<dbReference type="GO" id="GO:0020037">
    <property type="term" value="F:heme binding"/>
    <property type="evidence" value="ECO:0007669"/>
    <property type="project" value="InterPro"/>
</dbReference>
<organism evidence="8 9">
    <name type="scientific">Melghirimyces algeriensis</name>
    <dbReference type="NCBI Taxonomy" id="910412"/>
    <lineage>
        <taxon>Bacteria</taxon>
        <taxon>Bacillati</taxon>
        <taxon>Bacillota</taxon>
        <taxon>Bacilli</taxon>
        <taxon>Bacillales</taxon>
        <taxon>Thermoactinomycetaceae</taxon>
        <taxon>Melghirimyces</taxon>
    </lineage>
</organism>
<dbReference type="CDD" id="cd11029">
    <property type="entry name" value="CYP107-like"/>
    <property type="match status" value="1"/>
</dbReference>
<evidence type="ECO:0000256" key="2">
    <source>
        <dbReference type="ARBA" id="ARBA00022617"/>
    </source>
</evidence>
<keyword evidence="3 7" id="KW-0479">Metal-binding</keyword>
<dbReference type="SUPFAM" id="SSF48264">
    <property type="entry name" value="Cytochrome P450"/>
    <property type="match status" value="1"/>
</dbReference>
<sequence>MIMNDKGANIVQQSLARWDIDLFSSAFKKHAYSIYKDLRANSPVHPVNIPLERKAWLVTKYDDVVAMLKDHRLTMDARSDCRTGPLPPFVEKKYLSTNMLSSDPPDHTRLRKLVQKGFTPRMVEGLRERIEKIAQTLLDQVQDRKQMDLIEDYAFPLPIIVICEMLGIPSEDRDQFREWSNTIVDTTNHPEKFQMFSQQVREFTQYLQEMIEQKRKYPEDDLISRLVQVESEGSHLTEAELSSMIFLLIVAGHETTVNLIGNGGLALLEHPDQMEMLKSAPDLMEQAVEELLRYYSPVELATNRWAKEEICLRDTVISKGDMVIASIASANRDEEHFECPDELDITRRENRHLAFGQGIHYCLGAPLARLEGQIALSNLIQRFPDLRLGVSADALRWRPSYLMRGLKTLPVLL</sequence>
<gene>
    <name evidence="8" type="ORF">SAMN06264849_10940</name>
</gene>